<gene>
    <name evidence="5" type="ORF">H7F53_00690</name>
</gene>
<dbReference type="AlphaFoldDB" id="A0A7X1FWH1"/>
<dbReference type="InterPro" id="IPR016163">
    <property type="entry name" value="Ald_DH_C"/>
</dbReference>
<dbReference type="InterPro" id="IPR015590">
    <property type="entry name" value="Aldehyde_DH_dom"/>
</dbReference>
<protein>
    <recommendedName>
        <fullName evidence="1">methylmalonate-semialdehyde dehydrogenase (CoA acylating)</fullName>
        <ecNumber evidence="1">1.2.1.27</ecNumber>
    </recommendedName>
</protein>
<keyword evidence="6" id="KW-1185">Reference proteome</keyword>
<name>A0A7X1FWH1_9SPHN</name>
<keyword evidence="2" id="KW-0560">Oxidoreductase</keyword>
<dbReference type="InterPro" id="IPR016161">
    <property type="entry name" value="Ald_DH/histidinol_DH"/>
</dbReference>
<proteinExistence type="predicted"/>
<keyword evidence="3" id="KW-0520">NAD</keyword>
<dbReference type="GO" id="GO:0006210">
    <property type="term" value="P:thymine catabolic process"/>
    <property type="evidence" value="ECO:0007669"/>
    <property type="project" value="TreeGrafter"/>
</dbReference>
<evidence type="ECO:0000259" key="4">
    <source>
        <dbReference type="Pfam" id="PF00171"/>
    </source>
</evidence>
<dbReference type="EC" id="1.2.1.27" evidence="1"/>
<evidence type="ECO:0000313" key="5">
    <source>
        <dbReference type="EMBL" id="MBC2667657.1"/>
    </source>
</evidence>
<dbReference type="NCBIfam" id="TIGR01722">
    <property type="entry name" value="MMSDH"/>
    <property type="match status" value="1"/>
</dbReference>
<reference evidence="5 6" key="1">
    <citation type="submission" date="2020-08" db="EMBL/GenBank/DDBJ databases">
        <title>The genome sequence of type strain Novosphingobium piscinae KCTC 42194.</title>
        <authorList>
            <person name="Liu Y."/>
        </authorList>
    </citation>
    <scope>NUCLEOTIDE SEQUENCE [LARGE SCALE GENOMIC DNA]</scope>
    <source>
        <strain evidence="5 6">KCTC 42194</strain>
    </source>
</reference>
<dbReference type="Proteomes" id="UP000551327">
    <property type="component" value="Unassembled WGS sequence"/>
</dbReference>
<dbReference type="GO" id="GO:0006574">
    <property type="term" value="P:L-valine catabolic process"/>
    <property type="evidence" value="ECO:0007669"/>
    <property type="project" value="TreeGrafter"/>
</dbReference>
<feature type="domain" description="Aldehyde dehydrogenase" evidence="4">
    <location>
        <begin position="19"/>
        <end position="478"/>
    </location>
</feature>
<dbReference type="InterPro" id="IPR010061">
    <property type="entry name" value="MeMal-semiAld_DH"/>
</dbReference>
<sequence>MRLIDHVIAGGTAGLANGRRAAVMDPNTGAQQAEVVLGAADALERAVAAARAAQPAWAATNPQRRARVMFEFKRLCEASMDELALMLSREHGKVIADSKGDIQRGLEVVEFVCGVPHLQKGEYTQGAGPGIDVFSMRQPIGIGAGITPFNFPAMIPLWMGAVALAVGNAFILKPSERDPSVPNRIAELWREAGLPEGVFQVVHGDKEMVDAILDHPAIGAVSFVGSSDIANYVYQRGAAAGKRVQAMGGAKNHGIVMPDADLDQVVNDLCGAAFGSAGERCMALPVVVPVGEDTAERLRAKLIPAIEQLKVGVSTDPDAQYGPVVTAQHKATIERWIQTAIDEGSELVIDGRGFALQGHEQGYFLGPTLLDRVTPAMASYHNEIFGPVLQIVRAKDFEEALALPSQHQYGNGVAIFTRNGHAAREFASRVQVGMVGVNVPIPVPVAYHSFGGWKRSGFGDTDQYGLDGIRFWTRAKKVTARWPDGGFDGANAFVIPTMG</sequence>
<dbReference type="PANTHER" id="PTHR43866:SF4">
    <property type="entry name" value="MALONATE-SEMIALDEHYDE DEHYDROGENASE"/>
    <property type="match status" value="1"/>
</dbReference>
<dbReference type="PANTHER" id="PTHR43866">
    <property type="entry name" value="MALONATE-SEMIALDEHYDE DEHYDROGENASE"/>
    <property type="match status" value="1"/>
</dbReference>
<dbReference type="Gene3D" id="3.40.309.10">
    <property type="entry name" value="Aldehyde Dehydrogenase, Chain A, domain 2"/>
    <property type="match status" value="1"/>
</dbReference>
<dbReference type="FunFam" id="3.40.605.10:FF:000003">
    <property type="entry name" value="Methylmalonate-semialdehyde dehydrogenase [acylating]"/>
    <property type="match status" value="1"/>
</dbReference>
<dbReference type="FunFam" id="3.40.309.10:FF:000002">
    <property type="entry name" value="Methylmalonate-semialdehyde dehydrogenase (Acylating)"/>
    <property type="match status" value="1"/>
</dbReference>
<dbReference type="CDD" id="cd07085">
    <property type="entry name" value="ALDH_F6_MMSDH"/>
    <property type="match status" value="1"/>
</dbReference>
<evidence type="ECO:0000256" key="1">
    <source>
        <dbReference type="ARBA" id="ARBA00013048"/>
    </source>
</evidence>
<dbReference type="RefSeq" id="WP_185677542.1">
    <property type="nucleotide sequence ID" value="NZ_JACLAX010000001.1"/>
</dbReference>
<evidence type="ECO:0000256" key="2">
    <source>
        <dbReference type="ARBA" id="ARBA00023002"/>
    </source>
</evidence>
<dbReference type="EMBL" id="JACLAX010000001">
    <property type="protein sequence ID" value="MBC2667657.1"/>
    <property type="molecule type" value="Genomic_DNA"/>
</dbReference>
<organism evidence="5 6">
    <name type="scientific">Novosphingobium piscinae</name>
    <dbReference type="NCBI Taxonomy" id="1507448"/>
    <lineage>
        <taxon>Bacteria</taxon>
        <taxon>Pseudomonadati</taxon>
        <taxon>Pseudomonadota</taxon>
        <taxon>Alphaproteobacteria</taxon>
        <taxon>Sphingomonadales</taxon>
        <taxon>Sphingomonadaceae</taxon>
        <taxon>Novosphingobium</taxon>
    </lineage>
</organism>
<dbReference type="SUPFAM" id="SSF53720">
    <property type="entry name" value="ALDH-like"/>
    <property type="match status" value="1"/>
</dbReference>
<evidence type="ECO:0000313" key="6">
    <source>
        <dbReference type="Proteomes" id="UP000551327"/>
    </source>
</evidence>
<comment type="caution">
    <text evidence="5">The sequence shown here is derived from an EMBL/GenBank/DDBJ whole genome shotgun (WGS) entry which is preliminary data.</text>
</comment>
<dbReference type="GO" id="GO:0004491">
    <property type="term" value="F:methylmalonate-semialdehyde dehydrogenase (acylating, NAD) activity"/>
    <property type="evidence" value="ECO:0007669"/>
    <property type="project" value="UniProtKB-EC"/>
</dbReference>
<evidence type="ECO:0000256" key="3">
    <source>
        <dbReference type="ARBA" id="ARBA00023027"/>
    </source>
</evidence>
<dbReference type="InterPro" id="IPR016162">
    <property type="entry name" value="Ald_DH_N"/>
</dbReference>
<dbReference type="Pfam" id="PF00171">
    <property type="entry name" value="Aldedh"/>
    <property type="match status" value="1"/>
</dbReference>
<dbReference type="Gene3D" id="3.40.605.10">
    <property type="entry name" value="Aldehyde Dehydrogenase, Chain A, domain 1"/>
    <property type="match status" value="1"/>
</dbReference>
<accession>A0A7X1FWH1</accession>